<keyword evidence="3" id="KW-1185">Reference proteome</keyword>
<dbReference type="Proteomes" id="UP001596067">
    <property type="component" value="Unassembled WGS sequence"/>
</dbReference>
<proteinExistence type="predicted"/>
<evidence type="ECO:0000313" key="3">
    <source>
        <dbReference type="Proteomes" id="UP001596067"/>
    </source>
</evidence>
<gene>
    <name evidence="2" type="ORF">ACFP0N_29325</name>
</gene>
<feature type="domain" description="Coenzyme Q-binding protein COQ10 START" evidence="1">
    <location>
        <begin position="13"/>
        <end position="135"/>
    </location>
</feature>
<dbReference type="Pfam" id="PF03364">
    <property type="entry name" value="Polyketide_cyc"/>
    <property type="match status" value="1"/>
</dbReference>
<comment type="caution">
    <text evidence="2">The sequence shown here is derived from an EMBL/GenBank/DDBJ whole genome shotgun (WGS) entry which is preliminary data.</text>
</comment>
<name>A0ABW1F5M3_9ACTN</name>
<dbReference type="InterPro" id="IPR005031">
    <property type="entry name" value="COQ10_START"/>
</dbReference>
<dbReference type="Gene3D" id="3.30.530.20">
    <property type="match status" value="1"/>
</dbReference>
<sequence>MTRQVTLEALVSDADADTVFARLADFERYPEFTDAVREVRVTERADGVIDSEWAVNFRNGILRWSENEVIDPAARTITFAQTTGDFESFDGTWRVEERDGGAVVRFDAEFDLGMASLAAIIDPIAERALVENLQRILTGLNGPSTSYPGRA</sequence>
<organism evidence="2 3">
    <name type="scientific">Kitasatospora aburaviensis</name>
    <dbReference type="NCBI Taxonomy" id="67265"/>
    <lineage>
        <taxon>Bacteria</taxon>
        <taxon>Bacillati</taxon>
        <taxon>Actinomycetota</taxon>
        <taxon>Actinomycetes</taxon>
        <taxon>Kitasatosporales</taxon>
        <taxon>Streptomycetaceae</taxon>
        <taxon>Kitasatospora</taxon>
    </lineage>
</organism>
<dbReference type="InterPro" id="IPR023393">
    <property type="entry name" value="START-like_dom_sf"/>
</dbReference>
<dbReference type="EMBL" id="JBHSOD010000050">
    <property type="protein sequence ID" value="MFC5889078.1"/>
    <property type="molecule type" value="Genomic_DNA"/>
</dbReference>
<evidence type="ECO:0000313" key="2">
    <source>
        <dbReference type="EMBL" id="MFC5889078.1"/>
    </source>
</evidence>
<evidence type="ECO:0000259" key="1">
    <source>
        <dbReference type="Pfam" id="PF03364"/>
    </source>
</evidence>
<dbReference type="RefSeq" id="WP_313767010.1">
    <property type="nucleotide sequence ID" value="NZ_BAAAVH010000020.1"/>
</dbReference>
<dbReference type="SUPFAM" id="SSF55961">
    <property type="entry name" value="Bet v1-like"/>
    <property type="match status" value="1"/>
</dbReference>
<reference evidence="3" key="1">
    <citation type="journal article" date="2019" name="Int. J. Syst. Evol. Microbiol.">
        <title>The Global Catalogue of Microorganisms (GCM) 10K type strain sequencing project: providing services to taxonomists for standard genome sequencing and annotation.</title>
        <authorList>
            <consortium name="The Broad Institute Genomics Platform"/>
            <consortium name="The Broad Institute Genome Sequencing Center for Infectious Disease"/>
            <person name="Wu L."/>
            <person name="Ma J."/>
        </authorList>
    </citation>
    <scope>NUCLEOTIDE SEQUENCE [LARGE SCALE GENOMIC DNA]</scope>
    <source>
        <strain evidence="3">CGMCC 4.1469</strain>
    </source>
</reference>
<protein>
    <submittedName>
        <fullName evidence="2">Type II toxin-antitoxin system RatA family toxin</fullName>
    </submittedName>
</protein>
<accession>A0ABW1F5M3</accession>